<dbReference type="EMBL" id="LR031573">
    <property type="protein sequence ID" value="VDC85800.1"/>
    <property type="molecule type" value="Genomic_DNA"/>
</dbReference>
<accession>A0A3P6AKK0</accession>
<sequence length="34" mass="4051">MEDLSDVRNKKGYTYTHMVLWSIKQIKNNHNTGQ</sequence>
<reference evidence="2" key="1">
    <citation type="submission" date="2018-11" db="EMBL/GenBank/DDBJ databases">
        <authorList>
            <consortium name="Genoscope - CEA"/>
            <person name="William W."/>
        </authorList>
    </citation>
    <scope>NUCLEOTIDE SEQUENCE</scope>
</reference>
<protein>
    <submittedName>
        <fullName evidence="1">Uncharacterized protein</fullName>
    </submittedName>
</protein>
<evidence type="ECO:0000313" key="1">
    <source>
        <dbReference type="EMBL" id="CAG7891920.1"/>
    </source>
</evidence>
<evidence type="ECO:0000313" key="2">
    <source>
        <dbReference type="EMBL" id="VDC85800.1"/>
    </source>
</evidence>
<dbReference type="AlphaFoldDB" id="A0A3P6AKK0"/>
<organism evidence="2">
    <name type="scientific">Brassica campestris</name>
    <name type="common">Field mustard</name>
    <dbReference type="NCBI Taxonomy" id="3711"/>
    <lineage>
        <taxon>Eukaryota</taxon>
        <taxon>Viridiplantae</taxon>
        <taxon>Streptophyta</taxon>
        <taxon>Embryophyta</taxon>
        <taxon>Tracheophyta</taxon>
        <taxon>Spermatophyta</taxon>
        <taxon>Magnoliopsida</taxon>
        <taxon>eudicotyledons</taxon>
        <taxon>Gunneridae</taxon>
        <taxon>Pentapetalae</taxon>
        <taxon>rosids</taxon>
        <taxon>malvids</taxon>
        <taxon>Brassicales</taxon>
        <taxon>Brassicaceae</taxon>
        <taxon>Brassiceae</taxon>
        <taxon>Brassica</taxon>
    </lineage>
</organism>
<dbReference type="EMBL" id="LS974618">
    <property type="protein sequence ID" value="CAG7891920.1"/>
    <property type="molecule type" value="Genomic_DNA"/>
</dbReference>
<proteinExistence type="predicted"/>
<dbReference type="Proteomes" id="UP000694005">
    <property type="component" value="Chromosome A02"/>
</dbReference>
<gene>
    <name evidence="2" type="ORF">BRAA02T05495Z</name>
    <name evidence="1" type="ORF">BRAPAZ1V2_A02P08720.2</name>
</gene>
<dbReference type="Gramene" id="A02p08720.2_BraZ1">
    <property type="protein sequence ID" value="A02p08720.2_BraZ1.CDS"/>
    <property type="gene ID" value="A02g08720.2_BraZ1"/>
</dbReference>
<name>A0A3P6AKK0_BRACM</name>